<dbReference type="Proteomes" id="UP000218811">
    <property type="component" value="Unassembled WGS sequence"/>
</dbReference>
<protein>
    <submittedName>
        <fullName evidence="1">Uncharacterized protein</fullName>
    </submittedName>
</protein>
<proteinExistence type="predicted"/>
<evidence type="ECO:0000313" key="1">
    <source>
        <dbReference type="EMBL" id="PCH38883.1"/>
    </source>
</evidence>
<dbReference type="AlphaFoldDB" id="A0A2H3JGB2"/>
<sequence length="53" mass="5378">MNCNPLGAVADLVSGLLMTSWWKSSGTVLADGLALPTAQSLSALVSLQEDTGS</sequence>
<keyword evidence="2" id="KW-1185">Reference proteome</keyword>
<reference evidence="1 2" key="1">
    <citation type="journal article" date="2012" name="Science">
        <title>The Paleozoic origin of enzymatic lignin decomposition reconstructed from 31 fungal genomes.</title>
        <authorList>
            <person name="Floudas D."/>
            <person name="Binder M."/>
            <person name="Riley R."/>
            <person name="Barry K."/>
            <person name="Blanchette R.A."/>
            <person name="Henrissat B."/>
            <person name="Martinez A.T."/>
            <person name="Otillar R."/>
            <person name="Spatafora J.W."/>
            <person name="Yadav J.S."/>
            <person name="Aerts A."/>
            <person name="Benoit I."/>
            <person name="Boyd A."/>
            <person name="Carlson A."/>
            <person name="Copeland A."/>
            <person name="Coutinho P.M."/>
            <person name="de Vries R.P."/>
            <person name="Ferreira P."/>
            <person name="Findley K."/>
            <person name="Foster B."/>
            <person name="Gaskell J."/>
            <person name="Glotzer D."/>
            <person name="Gorecki P."/>
            <person name="Heitman J."/>
            <person name="Hesse C."/>
            <person name="Hori C."/>
            <person name="Igarashi K."/>
            <person name="Jurgens J.A."/>
            <person name="Kallen N."/>
            <person name="Kersten P."/>
            <person name="Kohler A."/>
            <person name="Kuees U."/>
            <person name="Kumar T.K.A."/>
            <person name="Kuo A."/>
            <person name="LaButti K."/>
            <person name="Larrondo L.F."/>
            <person name="Lindquist E."/>
            <person name="Ling A."/>
            <person name="Lombard V."/>
            <person name="Lucas S."/>
            <person name="Lundell T."/>
            <person name="Martin R."/>
            <person name="McLaughlin D.J."/>
            <person name="Morgenstern I."/>
            <person name="Morin E."/>
            <person name="Murat C."/>
            <person name="Nagy L.G."/>
            <person name="Nolan M."/>
            <person name="Ohm R.A."/>
            <person name="Patyshakuliyeva A."/>
            <person name="Rokas A."/>
            <person name="Ruiz-Duenas F.J."/>
            <person name="Sabat G."/>
            <person name="Salamov A."/>
            <person name="Samejima M."/>
            <person name="Schmutz J."/>
            <person name="Slot J.C."/>
            <person name="St John F."/>
            <person name="Stenlid J."/>
            <person name="Sun H."/>
            <person name="Sun S."/>
            <person name="Syed K."/>
            <person name="Tsang A."/>
            <person name="Wiebenga A."/>
            <person name="Young D."/>
            <person name="Pisabarro A."/>
            <person name="Eastwood D.C."/>
            <person name="Martin F."/>
            <person name="Cullen D."/>
            <person name="Grigoriev I.V."/>
            <person name="Hibbett D.S."/>
        </authorList>
    </citation>
    <scope>NUCLEOTIDE SEQUENCE [LARGE SCALE GENOMIC DNA]</scope>
    <source>
        <strain evidence="1 2">MD-104</strain>
    </source>
</reference>
<evidence type="ECO:0000313" key="2">
    <source>
        <dbReference type="Proteomes" id="UP000218811"/>
    </source>
</evidence>
<accession>A0A2H3JGB2</accession>
<dbReference type="EMBL" id="KB467943">
    <property type="protein sequence ID" value="PCH38883.1"/>
    <property type="molecule type" value="Genomic_DNA"/>
</dbReference>
<gene>
    <name evidence="1" type="ORF">WOLCODRAFT_29238</name>
</gene>
<name>A0A2H3JGB2_WOLCO</name>
<organism evidence="1 2">
    <name type="scientific">Wolfiporia cocos (strain MD-104)</name>
    <name type="common">Brown rot fungus</name>
    <dbReference type="NCBI Taxonomy" id="742152"/>
    <lineage>
        <taxon>Eukaryota</taxon>
        <taxon>Fungi</taxon>
        <taxon>Dikarya</taxon>
        <taxon>Basidiomycota</taxon>
        <taxon>Agaricomycotina</taxon>
        <taxon>Agaricomycetes</taxon>
        <taxon>Polyporales</taxon>
        <taxon>Phaeolaceae</taxon>
        <taxon>Wolfiporia</taxon>
    </lineage>
</organism>